<accession>A0A8H6RST9</accession>
<protein>
    <submittedName>
        <fullName evidence="1">Uncharacterized protein</fullName>
    </submittedName>
</protein>
<dbReference type="AlphaFoldDB" id="A0A8H6RST9"/>
<reference evidence="1" key="1">
    <citation type="submission" date="2020-04" db="EMBL/GenBank/DDBJ databases">
        <title>Draft genome resource of the tomato pathogen Pseudocercospora fuligena.</title>
        <authorList>
            <person name="Zaccaron A."/>
        </authorList>
    </citation>
    <scope>NUCLEOTIDE SEQUENCE</scope>
    <source>
        <strain evidence="1">PF001</strain>
    </source>
</reference>
<evidence type="ECO:0000313" key="2">
    <source>
        <dbReference type="Proteomes" id="UP000660729"/>
    </source>
</evidence>
<dbReference type="Proteomes" id="UP000660729">
    <property type="component" value="Unassembled WGS sequence"/>
</dbReference>
<dbReference type="EMBL" id="JABCIY010000024">
    <property type="protein sequence ID" value="KAF7196667.1"/>
    <property type="molecule type" value="Genomic_DNA"/>
</dbReference>
<name>A0A8H6RST9_9PEZI</name>
<organism evidence="1 2">
    <name type="scientific">Pseudocercospora fuligena</name>
    <dbReference type="NCBI Taxonomy" id="685502"/>
    <lineage>
        <taxon>Eukaryota</taxon>
        <taxon>Fungi</taxon>
        <taxon>Dikarya</taxon>
        <taxon>Ascomycota</taxon>
        <taxon>Pezizomycotina</taxon>
        <taxon>Dothideomycetes</taxon>
        <taxon>Dothideomycetidae</taxon>
        <taxon>Mycosphaerellales</taxon>
        <taxon>Mycosphaerellaceae</taxon>
        <taxon>Pseudocercospora</taxon>
    </lineage>
</organism>
<sequence>MCQLSAQVTDMKSQRSLKSLLEALPRELYDLIYDETFTVGPSKTFSTDPINKNEKPTPRQVIIVKKTTKPPSVMQVNRSIRCKVMESYYSNTFVFETPDLCRLWFGCLGTTFLVQKVGFVLDGKYIEQPVINTIFWLVQKEGFCMQGDLYLPAAMECLKSGNGMRAVSLR</sequence>
<keyword evidence="2" id="KW-1185">Reference proteome</keyword>
<gene>
    <name evidence="1" type="ORF">HII31_02037</name>
</gene>
<dbReference type="OrthoDB" id="3650741at2759"/>
<proteinExistence type="predicted"/>
<comment type="caution">
    <text evidence="1">The sequence shown here is derived from an EMBL/GenBank/DDBJ whole genome shotgun (WGS) entry which is preliminary data.</text>
</comment>
<evidence type="ECO:0000313" key="1">
    <source>
        <dbReference type="EMBL" id="KAF7196667.1"/>
    </source>
</evidence>